<keyword evidence="4 5" id="KW-0472">Membrane</keyword>
<evidence type="ECO:0000256" key="4">
    <source>
        <dbReference type="ARBA" id="ARBA00023136"/>
    </source>
</evidence>
<protein>
    <submittedName>
        <fullName evidence="6">Signal peptidase, endoplasmic reticulum-type</fullName>
    </submittedName>
</protein>
<keyword evidence="2 5" id="KW-0812">Transmembrane</keyword>
<dbReference type="CDD" id="cd06530">
    <property type="entry name" value="S26_SPase_I"/>
    <property type="match status" value="1"/>
</dbReference>
<dbReference type="GO" id="GO:0016020">
    <property type="term" value="C:membrane"/>
    <property type="evidence" value="ECO:0007669"/>
    <property type="project" value="UniProtKB-SubCell"/>
</dbReference>
<dbReference type="GO" id="GO:0006465">
    <property type="term" value="P:signal peptide processing"/>
    <property type="evidence" value="ECO:0007669"/>
    <property type="project" value="InterPro"/>
</dbReference>
<sequence length="239" mass="24995">MVWIRDVVTSVVIVLAIGALLFAVSGVWPPMVAVESGSMDPNMEKGDLIVVTEPGRLAPDAATNDVGIVTREVAEREGYRSFDAPGSVIVYTFPGRVGSPIIHRAMFHVEAGENWVDRANPQYLNAETCADVQNCPAPHSGFITKGDNNGRYDQASGIAPPVKPEWVTGVARVRIPYLGWIRLVATGQATTDEFIEAVTSGTLGAGGIPGLPGAMGGPSTMAIVGSAAVGVAAVRRSRG</sequence>
<keyword evidence="3 5" id="KW-1133">Transmembrane helix</keyword>
<evidence type="ECO:0000256" key="1">
    <source>
        <dbReference type="ARBA" id="ARBA00004370"/>
    </source>
</evidence>
<dbReference type="InterPro" id="IPR019533">
    <property type="entry name" value="Peptidase_S26"/>
</dbReference>
<proteinExistence type="predicted"/>
<accession>A0A1H3M216</accession>
<evidence type="ECO:0000256" key="2">
    <source>
        <dbReference type="ARBA" id="ARBA00022692"/>
    </source>
</evidence>
<dbReference type="PANTHER" id="PTHR10806:SF6">
    <property type="entry name" value="SIGNAL PEPTIDASE COMPLEX CATALYTIC SUBUNIT SEC11"/>
    <property type="match status" value="1"/>
</dbReference>
<dbReference type="InterPro" id="IPR001733">
    <property type="entry name" value="Peptidase_S26B"/>
</dbReference>
<organism evidence="6 7">
    <name type="scientific">Halopenitus persicus</name>
    <dbReference type="NCBI Taxonomy" id="1048396"/>
    <lineage>
        <taxon>Archaea</taxon>
        <taxon>Methanobacteriati</taxon>
        <taxon>Methanobacteriota</taxon>
        <taxon>Stenosarchaea group</taxon>
        <taxon>Halobacteria</taxon>
        <taxon>Halobacteriales</taxon>
        <taxon>Haloferacaceae</taxon>
        <taxon>Halopenitus</taxon>
    </lineage>
</organism>
<evidence type="ECO:0000313" key="7">
    <source>
        <dbReference type="Proteomes" id="UP000199079"/>
    </source>
</evidence>
<evidence type="ECO:0000313" key="6">
    <source>
        <dbReference type="EMBL" id="SDY70623.1"/>
    </source>
</evidence>
<evidence type="ECO:0000256" key="3">
    <source>
        <dbReference type="ARBA" id="ARBA00022989"/>
    </source>
</evidence>
<dbReference type="GO" id="GO:0004252">
    <property type="term" value="F:serine-type endopeptidase activity"/>
    <property type="evidence" value="ECO:0007669"/>
    <property type="project" value="InterPro"/>
</dbReference>
<dbReference type="EMBL" id="FNPC01000008">
    <property type="protein sequence ID" value="SDY70623.1"/>
    <property type="molecule type" value="Genomic_DNA"/>
</dbReference>
<name>A0A1H3M216_9EURY</name>
<dbReference type="PANTHER" id="PTHR10806">
    <property type="entry name" value="SIGNAL PEPTIDASE COMPLEX CATALYTIC SUBUNIT SEC11"/>
    <property type="match status" value="1"/>
</dbReference>
<keyword evidence="7" id="KW-1185">Reference proteome</keyword>
<dbReference type="Proteomes" id="UP000199079">
    <property type="component" value="Unassembled WGS sequence"/>
</dbReference>
<dbReference type="AlphaFoldDB" id="A0A1H3M216"/>
<evidence type="ECO:0000256" key="5">
    <source>
        <dbReference type="SAM" id="Phobius"/>
    </source>
</evidence>
<comment type="subcellular location">
    <subcellularLocation>
        <location evidence="1">Membrane</location>
    </subcellularLocation>
</comment>
<gene>
    <name evidence="6" type="ORF">SAMN05216564_108103</name>
</gene>
<dbReference type="SUPFAM" id="SSF51306">
    <property type="entry name" value="LexA/Signal peptidase"/>
    <property type="match status" value="1"/>
</dbReference>
<feature type="transmembrane region" description="Helical" evidence="5">
    <location>
        <begin position="7"/>
        <end position="28"/>
    </location>
</feature>
<reference evidence="7" key="1">
    <citation type="submission" date="2016-10" db="EMBL/GenBank/DDBJ databases">
        <authorList>
            <person name="Varghese N."/>
            <person name="Submissions S."/>
        </authorList>
    </citation>
    <scope>NUCLEOTIDE SEQUENCE [LARGE SCALE GENOMIC DNA]</scope>
    <source>
        <strain evidence="7">DC30,IBRC 10041,KCTC 4046</strain>
    </source>
</reference>
<dbReference type="InterPro" id="IPR036286">
    <property type="entry name" value="LexA/Signal_pep-like_sf"/>
</dbReference>